<accession>A0AA43TWL4</accession>
<dbReference type="InterPro" id="IPR023696">
    <property type="entry name" value="Ureohydrolase_dom_sf"/>
</dbReference>
<keyword evidence="7" id="KW-0805">Transcription regulation</keyword>
<keyword evidence="8" id="KW-0804">Transcription</keyword>
<dbReference type="GO" id="GO:0141221">
    <property type="term" value="F:histone deacetylase activity, hydrolytic mechanism"/>
    <property type="evidence" value="ECO:0007669"/>
    <property type="project" value="UniProtKB-EC"/>
</dbReference>
<comment type="subcellular location">
    <subcellularLocation>
        <location evidence="1">Nucleus</location>
    </subcellularLocation>
</comment>
<evidence type="ECO:0000256" key="8">
    <source>
        <dbReference type="ARBA" id="ARBA00023163"/>
    </source>
</evidence>
<evidence type="ECO:0000259" key="10">
    <source>
        <dbReference type="Pfam" id="PF00850"/>
    </source>
</evidence>
<dbReference type="InterPro" id="IPR000286">
    <property type="entry name" value="HDACs"/>
</dbReference>
<dbReference type="GO" id="GO:0000118">
    <property type="term" value="C:histone deacetylase complex"/>
    <property type="evidence" value="ECO:0007669"/>
    <property type="project" value="TreeGrafter"/>
</dbReference>
<dbReference type="PANTHER" id="PTHR10625:SF5">
    <property type="entry name" value="HISTONE DEACETYLASE"/>
    <property type="match status" value="1"/>
</dbReference>
<evidence type="ECO:0000313" key="12">
    <source>
        <dbReference type="Proteomes" id="UP001161017"/>
    </source>
</evidence>
<evidence type="ECO:0000256" key="6">
    <source>
        <dbReference type="ARBA" id="ARBA00022853"/>
    </source>
</evidence>
<sequence length="442" mass="49166">MPQARFEPQVRATPDLIQHASHLSIEASSKPPQSQVQAYLDDLGYEEDEAIEPFRSELPTGYCYDVRMRYHCELDTPKDRRDYHPEDPRRIFAIYKMLCEAGLVDDSVLTKSALVSRPLLQIQVDYATEAEIELVHDKRHWDLMTGTKGFAKEELIDMGMSLDSVYFCGSTFENARLSAGAAIEVARAVASGLVKNAIAIVRPPGHHAEANRPMGFCIFDNVSIATKVCQADYPERCRKVLIVDWDVHHGNGIQQAFESDPNVLYISLHVHEGGNFYPSGNYGDHKHVGLGDGGMGDADYLYAFQQVVMPIAQEFDPDLVMIAAGFDAAEGDQLGGCFVTPACYAHMTHMLKSLADGKIIVCLEGGYNLRSIARSALAVTRTLNGEPPPRLEARPPSPGCVETLTLVKSEMGKHWRSLFEYTKGANVWELQPREDWSETHYG</sequence>
<keyword evidence="5 11" id="KW-0378">Hydrolase</keyword>
<feature type="domain" description="Histone deacetylase" evidence="10">
    <location>
        <begin position="84"/>
        <end position="383"/>
    </location>
</feature>
<organism evidence="11 12">
    <name type="scientific">Ramalina farinacea</name>
    <dbReference type="NCBI Taxonomy" id="258253"/>
    <lineage>
        <taxon>Eukaryota</taxon>
        <taxon>Fungi</taxon>
        <taxon>Dikarya</taxon>
        <taxon>Ascomycota</taxon>
        <taxon>Pezizomycotina</taxon>
        <taxon>Lecanoromycetes</taxon>
        <taxon>OSLEUM clade</taxon>
        <taxon>Lecanoromycetidae</taxon>
        <taxon>Lecanorales</taxon>
        <taxon>Lecanorineae</taxon>
        <taxon>Ramalinaceae</taxon>
        <taxon>Ramalina</taxon>
    </lineage>
</organism>
<keyword evidence="6" id="KW-0156">Chromatin regulator</keyword>
<evidence type="ECO:0000256" key="1">
    <source>
        <dbReference type="ARBA" id="ARBA00004123"/>
    </source>
</evidence>
<dbReference type="PRINTS" id="PR01270">
    <property type="entry name" value="HDASUPER"/>
</dbReference>
<dbReference type="AlphaFoldDB" id="A0AA43TWL4"/>
<proteinExistence type="inferred from homology"/>
<reference evidence="11" key="1">
    <citation type="journal article" date="2023" name="Genome Biol. Evol.">
        <title>First Whole Genome Sequence and Flow Cytometry Genome Size Data for the Lichen-Forming Fungus Ramalina farinacea (Ascomycota).</title>
        <authorList>
            <person name="Llewellyn T."/>
            <person name="Mian S."/>
            <person name="Hill R."/>
            <person name="Leitch I.J."/>
            <person name="Gaya E."/>
        </authorList>
    </citation>
    <scope>NUCLEOTIDE SEQUENCE</scope>
    <source>
        <strain evidence="11">LIQ254RAFAR</strain>
    </source>
</reference>
<evidence type="ECO:0000256" key="3">
    <source>
        <dbReference type="ARBA" id="ARBA00012111"/>
    </source>
</evidence>
<evidence type="ECO:0000256" key="2">
    <source>
        <dbReference type="ARBA" id="ARBA00007738"/>
    </source>
</evidence>
<gene>
    <name evidence="11" type="primary">HDA1_1</name>
    <name evidence="11" type="ORF">OHK93_008518</name>
</gene>
<dbReference type="Proteomes" id="UP001161017">
    <property type="component" value="Unassembled WGS sequence"/>
</dbReference>
<dbReference type="EC" id="3.5.1.98" evidence="3"/>
<evidence type="ECO:0000256" key="4">
    <source>
        <dbReference type="ARBA" id="ARBA00022491"/>
    </source>
</evidence>
<dbReference type="InterPro" id="IPR037138">
    <property type="entry name" value="His_deacetylse_dom_sf"/>
</dbReference>
<dbReference type="Gene3D" id="3.40.800.20">
    <property type="entry name" value="Histone deacetylase domain"/>
    <property type="match status" value="1"/>
</dbReference>
<keyword evidence="12" id="KW-1185">Reference proteome</keyword>
<dbReference type="GO" id="GO:0040029">
    <property type="term" value="P:epigenetic regulation of gene expression"/>
    <property type="evidence" value="ECO:0007669"/>
    <property type="project" value="TreeGrafter"/>
</dbReference>
<keyword evidence="4" id="KW-0678">Repressor</keyword>
<comment type="similarity">
    <text evidence="2">Belongs to the histone deacetylase family. HD type 2 subfamily.</text>
</comment>
<dbReference type="Pfam" id="PF00850">
    <property type="entry name" value="Hist_deacetyl"/>
    <property type="match status" value="1"/>
</dbReference>
<evidence type="ECO:0000313" key="11">
    <source>
        <dbReference type="EMBL" id="MDI1489240.1"/>
    </source>
</evidence>
<protein>
    <recommendedName>
        <fullName evidence="3">histone deacetylase</fullName>
        <ecNumber evidence="3">3.5.1.98</ecNumber>
    </recommendedName>
</protein>
<comment type="caution">
    <text evidence="11">The sequence shown here is derived from an EMBL/GenBank/DDBJ whole genome shotgun (WGS) entry which is preliminary data.</text>
</comment>
<name>A0AA43TWL4_9LECA</name>
<dbReference type="SUPFAM" id="SSF52768">
    <property type="entry name" value="Arginase/deacetylase"/>
    <property type="match status" value="1"/>
</dbReference>
<evidence type="ECO:0000256" key="7">
    <source>
        <dbReference type="ARBA" id="ARBA00023015"/>
    </source>
</evidence>
<dbReference type="EMBL" id="JAPUFD010000009">
    <property type="protein sequence ID" value="MDI1489240.1"/>
    <property type="molecule type" value="Genomic_DNA"/>
</dbReference>
<keyword evidence="9" id="KW-0539">Nucleus</keyword>
<dbReference type="PANTHER" id="PTHR10625">
    <property type="entry name" value="HISTONE DEACETYLASE HDAC1-RELATED"/>
    <property type="match status" value="1"/>
</dbReference>
<evidence type="ECO:0000256" key="5">
    <source>
        <dbReference type="ARBA" id="ARBA00022801"/>
    </source>
</evidence>
<dbReference type="InterPro" id="IPR023801">
    <property type="entry name" value="His_deacetylse_dom"/>
</dbReference>
<evidence type="ECO:0000256" key="9">
    <source>
        <dbReference type="ARBA" id="ARBA00023242"/>
    </source>
</evidence>